<dbReference type="EMBL" id="JAGWCR010000002">
    <property type="protein sequence ID" value="MBS3647677.1"/>
    <property type="molecule type" value="Genomic_DNA"/>
</dbReference>
<proteinExistence type="predicted"/>
<feature type="domain" description="MIP18 family-like" evidence="1">
    <location>
        <begin position="23"/>
        <end position="91"/>
    </location>
</feature>
<dbReference type="Pfam" id="PF01883">
    <property type="entry name" value="FeS_assembly_P"/>
    <property type="match status" value="1"/>
</dbReference>
<dbReference type="InterPro" id="IPR002744">
    <property type="entry name" value="MIP18-like"/>
</dbReference>
<dbReference type="InterPro" id="IPR034904">
    <property type="entry name" value="FSCA_dom_sf"/>
</dbReference>
<sequence>MTSVPAVTQTQHASSAEAASRIAQVRAAIATVRDPEIDETVEALQFIVDVDVTGDLVTVSFRLPTFWCPANFVYLMAGEMRRAVVALPWVKEFRLRLVDHFAADEINRAIGEGLSFSEAFPGQATRNLDELRRTFDRKAFLMRQSALVSLLRRRGWSDEIIAYATAAQVAGRVTGDDELAAAWSAYRQKWEMLDFPPQPDARIVVNLEGRPITAGDLVSHLRQTRRLTNSASANGEMCRILMEARRSGSGCGAAHVGNSVGGPSSKTGST</sequence>
<dbReference type="AlphaFoldDB" id="A0A942DW80"/>
<organism evidence="2 3">
    <name type="scientific">Pseudaminobacter soli</name>
    <name type="common">ex Zhang et al. 2022</name>
    <dbReference type="NCBI Taxonomy" id="2831468"/>
    <lineage>
        <taxon>Bacteria</taxon>
        <taxon>Pseudomonadati</taxon>
        <taxon>Pseudomonadota</taxon>
        <taxon>Alphaproteobacteria</taxon>
        <taxon>Hyphomicrobiales</taxon>
        <taxon>Phyllobacteriaceae</taxon>
        <taxon>Pseudaminobacter</taxon>
    </lineage>
</organism>
<evidence type="ECO:0000313" key="3">
    <source>
        <dbReference type="Proteomes" id="UP000680348"/>
    </source>
</evidence>
<dbReference type="Proteomes" id="UP000680348">
    <property type="component" value="Unassembled WGS sequence"/>
</dbReference>
<comment type="caution">
    <text evidence="2">The sequence shown here is derived from an EMBL/GenBank/DDBJ whole genome shotgun (WGS) entry which is preliminary data.</text>
</comment>
<dbReference type="RefSeq" id="WP_188253251.1">
    <property type="nucleotide sequence ID" value="NZ_JABVCF010000002.1"/>
</dbReference>
<dbReference type="SUPFAM" id="SSF117916">
    <property type="entry name" value="Fe-S cluster assembly (FSCA) domain-like"/>
    <property type="match status" value="1"/>
</dbReference>
<accession>A0A942DW80</accession>
<evidence type="ECO:0000259" key="1">
    <source>
        <dbReference type="Pfam" id="PF01883"/>
    </source>
</evidence>
<reference evidence="2" key="1">
    <citation type="submission" date="2021-04" db="EMBL/GenBank/DDBJ databases">
        <title>Pseudaminobacter soli sp. nov., isolated from paddy soil contaminated by heavy metals.</title>
        <authorList>
            <person name="Zhang K."/>
        </authorList>
    </citation>
    <scope>NUCLEOTIDE SEQUENCE</scope>
    <source>
        <strain evidence="2">19-2017</strain>
    </source>
</reference>
<protein>
    <submittedName>
        <fullName evidence="2">Iron-sulfur cluster assembly protein</fullName>
    </submittedName>
</protein>
<evidence type="ECO:0000313" key="2">
    <source>
        <dbReference type="EMBL" id="MBS3647677.1"/>
    </source>
</evidence>
<keyword evidence="3" id="KW-1185">Reference proteome</keyword>
<dbReference type="Gene3D" id="3.30.300.130">
    <property type="entry name" value="Fe-S cluster assembly (FSCA)"/>
    <property type="match status" value="1"/>
</dbReference>
<name>A0A942DW80_9HYPH</name>
<gene>
    <name evidence="2" type="ORF">KEU06_03430</name>
</gene>